<gene>
    <name evidence="3" type="ordered locus">Celgi_0334</name>
</gene>
<dbReference type="eggNOG" id="COG1876">
    <property type="taxonomic scope" value="Bacteria"/>
</dbReference>
<dbReference type="GO" id="GO:0004180">
    <property type="term" value="F:carboxypeptidase activity"/>
    <property type="evidence" value="ECO:0007669"/>
    <property type="project" value="UniProtKB-KW"/>
</dbReference>
<feature type="region of interest" description="Disordered" evidence="1">
    <location>
        <begin position="1"/>
        <end position="46"/>
    </location>
</feature>
<accession>F8A4P0</accession>
<dbReference type="EMBL" id="CP002665">
    <property type="protein sequence ID" value="AEI10856.1"/>
    <property type="molecule type" value="Genomic_DNA"/>
</dbReference>
<proteinExistence type="predicted"/>
<dbReference type="Pfam" id="PF02557">
    <property type="entry name" value="VanY"/>
    <property type="match status" value="1"/>
</dbReference>
<dbReference type="SUPFAM" id="SSF55166">
    <property type="entry name" value="Hedgehog/DD-peptidase"/>
    <property type="match status" value="1"/>
</dbReference>
<protein>
    <submittedName>
        <fullName evidence="3">Peptidase M15B and M15C DD-carboxypeptidase VanY/endolysin</fullName>
    </submittedName>
</protein>
<feature type="domain" description="D-alanyl-D-alanine carboxypeptidase-like core" evidence="2">
    <location>
        <begin position="360"/>
        <end position="467"/>
    </location>
</feature>
<evidence type="ECO:0000259" key="2">
    <source>
        <dbReference type="Pfam" id="PF02557"/>
    </source>
</evidence>
<evidence type="ECO:0000256" key="1">
    <source>
        <dbReference type="SAM" id="MobiDB-lite"/>
    </source>
</evidence>
<sequence>MSDEPQRRRTSGSGRHAAPRRARTPRLTFPARAGLGRALPGRSTGTPARVAQGVLVVALAGSLGGFAAQNATAGSGRAVPTASDARDAVADAALDAVVVARAAASAGEELAADGTVDDARLAELAAATAELEDLLDEAGVRELRDASTASRSASRTADAPAASAKASDEAGAAAASDVSEASDAGVAADGLLSASDDGSLLPAADPEVVEVADDATSPDAAAPTTQATSDPTADQAADVPSVDEIVVPPVSQGEDTTTQRLRTVLARVVELSDEVLDTAQQVEADERSAQELEAYEAVREARSAAQEQALAEAAARARAQAAAEKAAERAAWKASLLGYPNGQIPASALCAPSFDSSVLLRCDAAEDLDALDAAYAKVFGTHLQVSDSYRSYAQQVTCRATKGWLCASPGTSNHGTGIAVDLGGGAQTFGTAQYAWLSAHAGEYGWENPAWAQPSGSKPEPWHWEYTR</sequence>
<dbReference type="OrthoDB" id="5496837at2"/>
<dbReference type="RefSeq" id="WP_013882381.1">
    <property type="nucleotide sequence ID" value="NC_015671.1"/>
</dbReference>
<reference evidence="4" key="1">
    <citation type="submission" date="2011-04" db="EMBL/GenBank/DDBJ databases">
        <title>Complete sequence of Cellvibrio gilvus ATCC 13127.</title>
        <authorList>
            <person name="Lucas S."/>
            <person name="Han J."/>
            <person name="Lapidus A."/>
            <person name="Cheng J.-F."/>
            <person name="Goodwin L."/>
            <person name="Pitluck S."/>
            <person name="Peters L."/>
            <person name="Munk A."/>
            <person name="Detter J.C."/>
            <person name="Han C."/>
            <person name="Tapia R."/>
            <person name="Land M."/>
            <person name="Hauser L."/>
            <person name="Kyrpides N."/>
            <person name="Ivanova N."/>
            <person name="Ovchinnikova G."/>
            <person name="Pagani I."/>
            <person name="Mead D."/>
            <person name="Brumm P."/>
            <person name="Woyke T."/>
        </authorList>
    </citation>
    <scope>NUCLEOTIDE SEQUENCE [LARGE SCALE GENOMIC DNA]</scope>
    <source>
        <strain evidence="4">ATCC 13127 / NRRL B-14078</strain>
    </source>
</reference>
<evidence type="ECO:0000313" key="4">
    <source>
        <dbReference type="Proteomes" id="UP000000485"/>
    </source>
</evidence>
<feature type="region of interest" description="Disordered" evidence="1">
    <location>
        <begin position="145"/>
        <end position="165"/>
    </location>
</feature>
<dbReference type="InterPro" id="IPR009045">
    <property type="entry name" value="Zn_M74/Hedgehog-like"/>
</dbReference>
<dbReference type="KEGG" id="cga:Celgi_0334"/>
<feature type="compositionally biased region" description="Low complexity" evidence="1">
    <location>
        <begin position="214"/>
        <end position="238"/>
    </location>
</feature>
<organism evidence="3 4">
    <name type="scientific">Cellulomonas gilvus (strain ATCC 13127 / NRRL B-14078)</name>
    <name type="common">Cellvibrio gilvus</name>
    <dbReference type="NCBI Taxonomy" id="593907"/>
    <lineage>
        <taxon>Bacteria</taxon>
        <taxon>Bacillati</taxon>
        <taxon>Actinomycetota</taxon>
        <taxon>Actinomycetes</taxon>
        <taxon>Micrococcales</taxon>
        <taxon>Cellulomonadaceae</taxon>
        <taxon>Cellulomonas</taxon>
    </lineage>
</organism>
<dbReference type="GO" id="GO:0006508">
    <property type="term" value="P:proteolysis"/>
    <property type="evidence" value="ECO:0007669"/>
    <property type="project" value="InterPro"/>
</dbReference>
<feature type="compositionally biased region" description="Low complexity" evidence="1">
    <location>
        <begin position="146"/>
        <end position="165"/>
    </location>
</feature>
<dbReference type="CDD" id="cd14814">
    <property type="entry name" value="Peptidase_M15"/>
    <property type="match status" value="1"/>
</dbReference>
<keyword evidence="3" id="KW-0378">Hydrolase</keyword>
<evidence type="ECO:0000313" key="3">
    <source>
        <dbReference type="EMBL" id="AEI10856.1"/>
    </source>
</evidence>
<dbReference type="InterPro" id="IPR052179">
    <property type="entry name" value="DD-CPase-like"/>
</dbReference>
<dbReference type="PANTHER" id="PTHR34385:SF1">
    <property type="entry name" value="PEPTIDOGLYCAN L-ALANYL-D-GLUTAMATE ENDOPEPTIDASE CWLK"/>
    <property type="match status" value="1"/>
</dbReference>
<dbReference type="InterPro" id="IPR003709">
    <property type="entry name" value="VanY-like_core_dom"/>
</dbReference>
<dbReference type="PANTHER" id="PTHR34385">
    <property type="entry name" value="D-ALANYL-D-ALANINE CARBOXYPEPTIDASE"/>
    <property type="match status" value="1"/>
</dbReference>
<dbReference type="AlphaFoldDB" id="F8A4P0"/>
<dbReference type="HOGENOM" id="CLU_661729_0_0_11"/>
<feature type="region of interest" description="Disordered" evidence="1">
    <location>
        <begin position="212"/>
        <end position="239"/>
    </location>
</feature>
<dbReference type="Proteomes" id="UP000000485">
    <property type="component" value="Chromosome"/>
</dbReference>
<dbReference type="STRING" id="593907.Celgi_0334"/>
<name>F8A4P0_CELGA</name>
<dbReference type="Gene3D" id="3.30.1380.10">
    <property type="match status" value="1"/>
</dbReference>
<keyword evidence="3" id="KW-0645">Protease</keyword>
<keyword evidence="4" id="KW-1185">Reference proteome</keyword>
<keyword evidence="3" id="KW-0121">Carboxypeptidase</keyword>